<feature type="transmembrane region" description="Helical" evidence="6">
    <location>
        <begin position="278"/>
        <end position="304"/>
    </location>
</feature>
<evidence type="ECO:0000313" key="9">
    <source>
        <dbReference type="Proteomes" id="UP000316798"/>
    </source>
</evidence>
<dbReference type="PANTHER" id="PTHR35007">
    <property type="entry name" value="INTEGRAL MEMBRANE PROTEIN-RELATED"/>
    <property type="match status" value="1"/>
</dbReference>
<dbReference type="PANTHER" id="PTHR35007:SF2">
    <property type="entry name" value="PILUS ASSEMBLE PROTEIN"/>
    <property type="match status" value="1"/>
</dbReference>
<accession>A0A515D9M2</accession>
<feature type="transmembrane region" description="Helical" evidence="6">
    <location>
        <begin position="133"/>
        <end position="152"/>
    </location>
</feature>
<evidence type="ECO:0000256" key="2">
    <source>
        <dbReference type="ARBA" id="ARBA00022475"/>
    </source>
</evidence>
<evidence type="ECO:0000313" key="8">
    <source>
        <dbReference type="EMBL" id="QDL37122.1"/>
    </source>
</evidence>
<dbReference type="Proteomes" id="UP000316798">
    <property type="component" value="Chromosome"/>
</dbReference>
<reference evidence="8 9" key="1">
    <citation type="submission" date="2019-01" db="EMBL/GenBank/DDBJ databases">
        <title>Genomic insights into a novel species Rhodoferax sp.</title>
        <authorList>
            <person name="Jin L."/>
        </authorList>
    </citation>
    <scope>NUCLEOTIDE SEQUENCE [LARGE SCALE GENOMIC DNA]</scope>
    <source>
        <strain evidence="8 9">CHu59-6-5</strain>
    </source>
</reference>
<keyword evidence="4 6" id="KW-1133">Transmembrane helix</keyword>
<sequence length="318" mass="34138">MTTLQLAFLGLVFLAVFGAVMLAMRLFAANPVKDRIDAAVGRAAPAAGGGGGSEPSPWVARIIKLAGPLAKLSVPAEGWETSMLRTRFMNAGFRQPSAPALFFTAKTALALGLPLLVFFVLSTSSAKYGANTLLLWLLGAAAVGYYLPNLVLKNLIARRQREIFESFPDALDLMTVCVEAGLAMDAALARVAAEIGLKSAALSDELHLVTLELRAGNSKEKALRNLALRTGVEDVDALVAMLIQSERFGTSVADSLRVQSDLLRTKRRQRAEEQAAKIALKLLFPLIFFIFPSLLVVLLGPAFIQIYRVLLPTMAGTN</sequence>
<dbReference type="RefSeq" id="WP_142818289.1">
    <property type="nucleotide sequence ID" value="NZ_CP035503.1"/>
</dbReference>
<dbReference type="GO" id="GO:0005886">
    <property type="term" value="C:plasma membrane"/>
    <property type="evidence" value="ECO:0007669"/>
    <property type="project" value="UniProtKB-SubCell"/>
</dbReference>
<keyword evidence="3 6" id="KW-0812">Transmembrane</keyword>
<keyword evidence="2" id="KW-1003">Cell membrane</keyword>
<dbReference type="EMBL" id="CP035503">
    <property type="protein sequence ID" value="QDL37122.1"/>
    <property type="molecule type" value="Genomic_DNA"/>
</dbReference>
<feature type="transmembrane region" description="Helical" evidence="6">
    <location>
        <begin position="100"/>
        <end position="121"/>
    </location>
</feature>
<dbReference type="AlphaFoldDB" id="A0A515D9M2"/>
<dbReference type="OrthoDB" id="9810662at2"/>
<evidence type="ECO:0000256" key="4">
    <source>
        <dbReference type="ARBA" id="ARBA00022989"/>
    </source>
</evidence>
<evidence type="ECO:0000256" key="3">
    <source>
        <dbReference type="ARBA" id="ARBA00022692"/>
    </source>
</evidence>
<organism evidence="8 9">
    <name type="scientific">Rhodoferax sediminis</name>
    <dbReference type="NCBI Taxonomy" id="2509614"/>
    <lineage>
        <taxon>Bacteria</taxon>
        <taxon>Pseudomonadati</taxon>
        <taxon>Pseudomonadota</taxon>
        <taxon>Betaproteobacteria</taxon>
        <taxon>Burkholderiales</taxon>
        <taxon>Comamonadaceae</taxon>
        <taxon>Rhodoferax</taxon>
    </lineage>
</organism>
<feature type="transmembrane region" description="Helical" evidence="6">
    <location>
        <begin position="6"/>
        <end position="28"/>
    </location>
</feature>
<dbReference type="InterPro" id="IPR018076">
    <property type="entry name" value="T2SS_GspF_dom"/>
</dbReference>
<evidence type="ECO:0000256" key="5">
    <source>
        <dbReference type="ARBA" id="ARBA00023136"/>
    </source>
</evidence>
<evidence type="ECO:0000256" key="1">
    <source>
        <dbReference type="ARBA" id="ARBA00004651"/>
    </source>
</evidence>
<comment type="subcellular location">
    <subcellularLocation>
        <location evidence="1">Cell membrane</location>
        <topology evidence="1">Multi-pass membrane protein</topology>
    </subcellularLocation>
</comment>
<keyword evidence="5 6" id="KW-0472">Membrane</keyword>
<name>A0A515D9M2_9BURK</name>
<proteinExistence type="predicted"/>
<evidence type="ECO:0000259" key="7">
    <source>
        <dbReference type="Pfam" id="PF00482"/>
    </source>
</evidence>
<feature type="domain" description="Type II secretion system protein GspF" evidence="7">
    <location>
        <begin position="171"/>
        <end position="299"/>
    </location>
</feature>
<dbReference type="Pfam" id="PF00482">
    <property type="entry name" value="T2SSF"/>
    <property type="match status" value="1"/>
</dbReference>
<gene>
    <name evidence="8" type="ORF">EUB48_07360</name>
</gene>
<protein>
    <submittedName>
        <fullName evidence="8">Type II secretion system F family protein</fullName>
    </submittedName>
</protein>
<dbReference type="KEGG" id="rhf:EUB48_07360"/>
<keyword evidence="9" id="KW-1185">Reference proteome</keyword>
<evidence type="ECO:0000256" key="6">
    <source>
        <dbReference type="SAM" id="Phobius"/>
    </source>
</evidence>